<proteinExistence type="predicted"/>
<dbReference type="AlphaFoldDB" id="A0A3S1AW54"/>
<protein>
    <submittedName>
        <fullName evidence="2">Uncharacterized protein</fullName>
    </submittedName>
</protein>
<evidence type="ECO:0000313" key="2">
    <source>
        <dbReference type="EMBL" id="RUS68888.1"/>
    </source>
</evidence>
<keyword evidence="1" id="KW-0732">Signal</keyword>
<dbReference type="Proteomes" id="UP000271974">
    <property type="component" value="Unassembled WGS sequence"/>
</dbReference>
<keyword evidence="3" id="KW-1185">Reference proteome</keyword>
<sequence length="161" mass="18371">MTLIKSVLMLSLALVLATQVKSNFSKFNRYIIAPSGYSLKFVNMVTGDLRQTTEDNRQVSKLEANCIYPSAEVDKTEVRIVISIYSKDSYHIYSRIEPGKPFYTDAPGGFLATYTPPNKVSITWTRGGWIRHFLAQCTVTHMKTGRTENFLHSRTIYTFTR</sequence>
<comment type="caution">
    <text evidence="2">The sequence shown here is derived from an EMBL/GenBank/DDBJ whole genome shotgun (WGS) entry which is preliminary data.</text>
</comment>
<organism evidence="2 3">
    <name type="scientific">Elysia chlorotica</name>
    <name type="common">Eastern emerald elysia</name>
    <name type="synonym">Sea slug</name>
    <dbReference type="NCBI Taxonomy" id="188477"/>
    <lineage>
        <taxon>Eukaryota</taxon>
        <taxon>Metazoa</taxon>
        <taxon>Spiralia</taxon>
        <taxon>Lophotrochozoa</taxon>
        <taxon>Mollusca</taxon>
        <taxon>Gastropoda</taxon>
        <taxon>Heterobranchia</taxon>
        <taxon>Euthyneura</taxon>
        <taxon>Panpulmonata</taxon>
        <taxon>Sacoglossa</taxon>
        <taxon>Placobranchoidea</taxon>
        <taxon>Plakobranchidae</taxon>
        <taxon>Elysia</taxon>
    </lineage>
</organism>
<evidence type="ECO:0000256" key="1">
    <source>
        <dbReference type="SAM" id="SignalP"/>
    </source>
</evidence>
<feature type="chain" id="PRO_5018636177" evidence="1">
    <location>
        <begin position="18"/>
        <end position="161"/>
    </location>
</feature>
<evidence type="ECO:0000313" key="3">
    <source>
        <dbReference type="Proteomes" id="UP000271974"/>
    </source>
</evidence>
<reference evidence="2 3" key="1">
    <citation type="submission" date="2019-01" db="EMBL/GenBank/DDBJ databases">
        <title>A draft genome assembly of the solar-powered sea slug Elysia chlorotica.</title>
        <authorList>
            <person name="Cai H."/>
            <person name="Li Q."/>
            <person name="Fang X."/>
            <person name="Li J."/>
            <person name="Curtis N.E."/>
            <person name="Altenburger A."/>
            <person name="Shibata T."/>
            <person name="Feng M."/>
            <person name="Maeda T."/>
            <person name="Schwartz J.A."/>
            <person name="Shigenobu S."/>
            <person name="Lundholm N."/>
            <person name="Nishiyama T."/>
            <person name="Yang H."/>
            <person name="Hasebe M."/>
            <person name="Li S."/>
            <person name="Pierce S.K."/>
            <person name="Wang J."/>
        </authorList>
    </citation>
    <scope>NUCLEOTIDE SEQUENCE [LARGE SCALE GENOMIC DNA]</scope>
    <source>
        <strain evidence="2">EC2010</strain>
        <tissue evidence="2">Whole organism of an adult</tissue>
    </source>
</reference>
<gene>
    <name evidence="2" type="ORF">EGW08_023351</name>
</gene>
<feature type="signal peptide" evidence="1">
    <location>
        <begin position="1"/>
        <end position="17"/>
    </location>
</feature>
<accession>A0A3S1AW54</accession>
<dbReference type="EMBL" id="RQTK01001945">
    <property type="protein sequence ID" value="RUS68888.1"/>
    <property type="molecule type" value="Genomic_DNA"/>
</dbReference>
<name>A0A3S1AW54_ELYCH</name>